<dbReference type="InterPro" id="IPR012902">
    <property type="entry name" value="N_methyl_site"/>
</dbReference>
<comment type="caution">
    <text evidence="3">The sequence shown here is derived from an EMBL/GenBank/DDBJ whole genome shotgun (WGS) entry which is preliminary data.</text>
</comment>
<dbReference type="Pfam" id="PF16732">
    <property type="entry name" value="ComP_DUS"/>
    <property type="match status" value="1"/>
</dbReference>
<evidence type="ECO:0000313" key="3">
    <source>
        <dbReference type="EMBL" id="RDH40555.1"/>
    </source>
</evidence>
<feature type="transmembrane region" description="Helical" evidence="2">
    <location>
        <begin position="6"/>
        <end position="31"/>
    </location>
</feature>
<dbReference type="SUPFAM" id="SSF54523">
    <property type="entry name" value="Pili subunits"/>
    <property type="match status" value="1"/>
</dbReference>
<keyword evidence="2" id="KW-0812">Transmembrane</keyword>
<evidence type="ECO:0000256" key="1">
    <source>
        <dbReference type="ARBA" id="ARBA00022481"/>
    </source>
</evidence>
<organism evidence="3 4">
    <name type="scientific">Candidatus Aquirickettsiella gammari</name>
    <dbReference type="NCBI Taxonomy" id="2016198"/>
    <lineage>
        <taxon>Bacteria</taxon>
        <taxon>Pseudomonadati</taxon>
        <taxon>Pseudomonadota</taxon>
        <taxon>Gammaproteobacteria</taxon>
        <taxon>Legionellales</taxon>
        <taxon>Coxiellaceae</taxon>
        <taxon>Candidatus Aquirickettsiella</taxon>
    </lineage>
</organism>
<evidence type="ECO:0000313" key="4">
    <source>
        <dbReference type="Proteomes" id="UP000226429"/>
    </source>
</evidence>
<dbReference type="GO" id="GO:0015627">
    <property type="term" value="C:type II protein secretion system complex"/>
    <property type="evidence" value="ECO:0007669"/>
    <property type="project" value="InterPro"/>
</dbReference>
<protein>
    <submittedName>
        <fullName evidence="3">Prepilin-type N-terminal cleavage/methylation domain-containing protein</fullName>
    </submittedName>
</protein>
<dbReference type="GO" id="GO:0043683">
    <property type="term" value="P:type IV pilus assembly"/>
    <property type="evidence" value="ECO:0007669"/>
    <property type="project" value="InterPro"/>
</dbReference>
<evidence type="ECO:0000256" key="2">
    <source>
        <dbReference type="SAM" id="Phobius"/>
    </source>
</evidence>
<dbReference type="InterPro" id="IPR045584">
    <property type="entry name" value="Pilin-like"/>
</dbReference>
<dbReference type="EMBL" id="NMOS02000007">
    <property type="protein sequence ID" value="RDH40555.1"/>
    <property type="molecule type" value="Genomic_DNA"/>
</dbReference>
<reference evidence="3 4" key="1">
    <citation type="journal article" date="2017" name="Int. J. Syst. Evol. Microbiol.">
        <title>Aquarickettsiella crustaci n. gen. n. sp. (Gammaproteobacteria: Legionellales: Coxiellaceae); a bacterial pathogen of the freshwater crustacean: Gammarus fossarum (Malacostraca: Amphipoda).</title>
        <authorList>
            <person name="Bojko J."/>
            <person name="Dunn A.M."/>
            <person name="Stebbing P.D."/>
            <person name="Van Aerle R."/>
            <person name="Bacela-Spychalska K."/>
            <person name="Bean T.P."/>
            <person name="Stentiford G.D."/>
        </authorList>
    </citation>
    <scope>NUCLEOTIDE SEQUENCE [LARGE SCALE GENOMIC DNA]</scope>
    <source>
        <strain evidence="3">RA15029</strain>
    </source>
</reference>
<keyword evidence="2" id="KW-1133">Transmembrane helix</keyword>
<dbReference type="Gene3D" id="3.30.700.10">
    <property type="entry name" value="Glycoprotein, Type 4 Pilin"/>
    <property type="match status" value="1"/>
</dbReference>
<keyword evidence="1" id="KW-0488">Methylation</keyword>
<dbReference type="GO" id="GO:0015628">
    <property type="term" value="P:protein secretion by the type II secretion system"/>
    <property type="evidence" value="ECO:0007669"/>
    <property type="project" value="InterPro"/>
</dbReference>
<dbReference type="Proteomes" id="UP000226429">
    <property type="component" value="Unassembled WGS sequence"/>
</dbReference>
<gene>
    <name evidence="3" type="ORF">CFE62_003410</name>
</gene>
<accession>A0A370CIC4</accession>
<reference evidence="3 4" key="2">
    <citation type="journal article" date="2018" name="J. Invertebr. Pathol.">
        <title>'Candidatus Aquirickettsiella gammari' (Gammaproteobacteria: Legionellales: Coxiellaceae): A bacterial pathogen of the freshwater crustacean Gammarus fossarum (Malacostraca: Amphipoda).</title>
        <authorList>
            <person name="Bojko J."/>
            <person name="Dunn A.M."/>
            <person name="Stebbing P.D."/>
            <person name="van Aerle R."/>
            <person name="Bacela-Spychalska K."/>
            <person name="Bean T.P."/>
            <person name="Urrutia A."/>
            <person name="Stentiford G.D."/>
        </authorList>
    </citation>
    <scope>NUCLEOTIDE SEQUENCE [LARGE SCALE GENOMIC DNA]</scope>
    <source>
        <strain evidence="3">RA15029</strain>
    </source>
</reference>
<proteinExistence type="predicted"/>
<dbReference type="AlphaFoldDB" id="A0A370CIC4"/>
<name>A0A370CIC4_9COXI</name>
<keyword evidence="4" id="KW-1185">Reference proteome</keyword>
<dbReference type="InterPro" id="IPR000983">
    <property type="entry name" value="Bac_GSPG_pilin"/>
</dbReference>
<sequence length="129" mass="14713">MIHTEHGFSLFELLIVLVIIGILANISYPIYTHALIKTRRTEAKIALMDLANRMENYYLENNNSYLGASLGKLHIKVITDKKFYQLSLNSTNNTYLLSATATFSDPECYCFRLNQLGEKTNTGPSKKCW</sequence>
<dbReference type="NCBIfam" id="TIGR02532">
    <property type="entry name" value="IV_pilin_GFxxxE"/>
    <property type="match status" value="1"/>
</dbReference>
<dbReference type="Pfam" id="PF07963">
    <property type="entry name" value="N_methyl"/>
    <property type="match status" value="1"/>
</dbReference>
<dbReference type="InterPro" id="IPR031982">
    <property type="entry name" value="PilE-like"/>
</dbReference>
<keyword evidence="2" id="KW-0472">Membrane</keyword>
<dbReference type="PRINTS" id="PR00813">
    <property type="entry name" value="BCTERIALGSPG"/>
</dbReference>